<reference evidence="2" key="1">
    <citation type="submission" date="2008-12" db="EMBL/GenBank/DDBJ databases">
        <title>Annotation of Streptomyces ghanaensis ATCC 14672.</title>
        <authorList>
            <consortium name="The Broad Institute Genome Sequencing Platform"/>
            <consortium name="Broad Institute Microbial Sequencing Center"/>
            <person name="Fischbach M."/>
            <person name="Ward D."/>
            <person name="Young S."/>
            <person name="Kodira C.D."/>
            <person name="Zeng Q."/>
            <person name="Koehrsen M."/>
            <person name="Godfrey P."/>
            <person name="Alvarado L."/>
            <person name="Berlin A.M."/>
            <person name="Borenstein D."/>
            <person name="Chen Z."/>
            <person name="Engels R."/>
            <person name="Freedman E."/>
            <person name="Gellesch M."/>
            <person name="Goldberg J."/>
            <person name="Griggs A."/>
            <person name="Gujja S."/>
            <person name="Heiman D.I."/>
            <person name="Hepburn T.A."/>
            <person name="Howarth C."/>
            <person name="Jen D."/>
            <person name="Larson L."/>
            <person name="Lewis B."/>
            <person name="Mehta T."/>
            <person name="Park D."/>
            <person name="Pearson M."/>
            <person name="Roberts A."/>
            <person name="Saif S."/>
            <person name="Shea T.D."/>
            <person name="Shenoy N."/>
            <person name="Sisk P."/>
            <person name="Stolte C."/>
            <person name="Sykes S.N."/>
            <person name="Walk T."/>
            <person name="White J."/>
            <person name="Yandava C."/>
            <person name="Straight P."/>
            <person name="Clardy J."/>
            <person name="Hung D."/>
            <person name="Kolter R."/>
            <person name="Mekalanos J."/>
            <person name="Walker S."/>
            <person name="Walsh C.T."/>
            <person name="Wieland B.L.C."/>
            <person name="Ilzarbe M."/>
            <person name="Galagan J."/>
            <person name="Nusbaum C."/>
            <person name="Birren B."/>
        </authorList>
    </citation>
    <scope>NUCLEOTIDE SEQUENCE [LARGE SCALE GENOMIC DNA]</scope>
    <source>
        <strain evidence="2">ATCC 14672 / DSM 40746 / JCM 4963 / KCTC 9882 / NRRL B-12104 / FH 1290</strain>
    </source>
</reference>
<evidence type="ECO:0000313" key="1">
    <source>
        <dbReference type="EMBL" id="EFE68205.2"/>
    </source>
</evidence>
<organism evidence="1 2">
    <name type="scientific">Streptomyces viridosporus (strain ATCC 14672 / DSM 40746 / JCM 4963 / KCTC 9882 / NRRL B-12104 / FH 1290)</name>
    <name type="common">Streptomyces ghanaensis</name>
    <dbReference type="NCBI Taxonomy" id="566461"/>
    <lineage>
        <taxon>Bacteria</taxon>
        <taxon>Bacillati</taxon>
        <taxon>Actinomycetota</taxon>
        <taxon>Actinomycetes</taxon>
        <taxon>Kitasatosporales</taxon>
        <taxon>Streptomycetaceae</taxon>
        <taxon>Streptomyces</taxon>
    </lineage>
</organism>
<accession>D5ZPE9</accession>
<proteinExistence type="predicted"/>
<name>D5ZPE9_STRV1</name>
<protein>
    <submittedName>
        <fullName evidence="1">Predicted protein</fullName>
    </submittedName>
</protein>
<gene>
    <name evidence="1" type="ORF">SSFG_03450</name>
</gene>
<sequence length="146" mass="15719">MAARATAHGSGVFRPECRRGATLYAMAGNLCCFQRDQENLCGANVVYLVNVRLDLADGAPSPSLPETRALLWAAVRPGDGVEHIYAQPCGRSVEAVLFVERPTLAEAERCCDTVLDRCAAGGPRFSRHSSVPLPLLVELLGEQSEH</sequence>
<evidence type="ECO:0000313" key="2">
    <source>
        <dbReference type="Proteomes" id="UP000003824"/>
    </source>
</evidence>
<dbReference type="eggNOG" id="ENOG5030S3Z">
    <property type="taxonomic scope" value="Bacteria"/>
</dbReference>
<dbReference type="Proteomes" id="UP000003824">
    <property type="component" value="Unassembled WGS sequence"/>
</dbReference>
<dbReference type="EMBL" id="DS999641">
    <property type="protein sequence ID" value="EFE68205.2"/>
    <property type="molecule type" value="Genomic_DNA"/>
</dbReference>
<dbReference type="AlphaFoldDB" id="D5ZPE9"/>